<reference evidence="2" key="1">
    <citation type="journal article" date="2019" name="Int. J. Syst. Evol. Microbiol.">
        <title>The Global Catalogue of Microorganisms (GCM) 10K type strain sequencing project: providing services to taxonomists for standard genome sequencing and annotation.</title>
        <authorList>
            <consortium name="The Broad Institute Genomics Platform"/>
            <consortium name="The Broad Institute Genome Sequencing Center for Infectious Disease"/>
            <person name="Wu L."/>
            <person name="Ma J."/>
        </authorList>
    </citation>
    <scope>NUCLEOTIDE SEQUENCE [LARGE SCALE GENOMIC DNA]</scope>
    <source>
        <strain evidence="2">KCTC 33575</strain>
    </source>
</reference>
<keyword evidence="2" id="KW-1185">Reference proteome</keyword>
<proteinExistence type="predicted"/>
<sequence length="193" mass="22479">MKILTHCHHLNIDGPVVLSQKNFNAPNPVLLKMIKALHSDVESYVTVNHFEENNLFMRKNINIETIRHFKEADGFIIDQVFTDNFHSLDHFFLHELSQVIGDRHFIIGPSFNKVPSFLQSRLLDEAVEFDVSAVMFDIRETDMSDFKSLQPLAKLKTHAKKRIEIIPVVKSPEQKDELLRNIPFDMIYIHSEQ</sequence>
<dbReference type="Proteomes" id="UP001597519">
    <property type="component" value="Unassembled WGS sequence"/>
</dbReference>
<name>A0ABW5WQM4_9STAP</name>
<accession>A0ABW5WQM4</accession>
<evidence type="ECO:0000313" key="2">
    <source>
        <dbReference type="Proteomes" id="UP001597519"/>
    </source>
</evidence>
<evidence type="ECO:0000313" key="1">
    <source>
        <dbReference type="EMBL" id="MFD2829085.1"/>
    </source>
</evidence>
<dbReference type="EMBL" id="JBHUOQ010000001">
    <property type="protein sequence ID" value="MFD2829085.1"/>
    <property type="molecule type" value="Genomic_DNA"/>
</dbReference>
<protein>
    <submittedName>
        <fullName evidence="1">Uncharacterized protein</fullName>
    </submittedName>
</protein>
<comment type="caution">
    <text evidence="1">The sequence shown here is derived from an EMBL/GenBank/DDBJ whole genome shotgun (WGS) entry which is preliminary data.</text>
</comment>
<dbReference type="RefSeq" id="WP_377770772.1">
    <property type="nucleotide sequence ID" value="NZ_JBHUOQ010000001.1"/>
</dbReference>
<gene>
    <name evidence="1" type="ORF">ACFSX4_01310</name>
</gene>
<organism evidence="1 2">
    <name type="scientific">Corticicoccus populi</name>
    <dbReference type="NCBI Taxonomy" id="1812821"/>
    <lineage>
        <taxon>Bacteria</taxon>
        <taxon>Bacillati</taxon>
        <taxon>Bacillota</taxon>
        <taxon>Bacilli</taxon>
        <taxon>Bacillales</taxon>
        <taxon>Staphylococcaceae</taxon>
        <taxon>Corticicoccus</taxon>
    </lineage>
</organism>